<feature type="transmembrane region" description="Helical" evidence="1">
    <location>
        <begin position="43"/>
        <end position="63"/>
    </location>
</feature>
<keyword evidence="4" id="KW-1185">Reference proteome</keyword>
<dbReference type="Proteomes" id="UP001203945">
    <property type="component" value="Unassembled WGS sequence"/>
</dbReference>
<evidence type="ECO:0000313" key="4">
    <source>
        <dbReference type="Proteomes" id="UP001203945"/>
    </source>
</evidence>
<sequence>MTTNVGTLDRILRAALGLILLSLALFSASPLFAGPLFKYGAAAIGVVMLATSVLRMCPLYAILGIKTCREC</sequence>
<reference evidence="3 4" key="1">
    <citation type="submission" date="2022-03" db="EMBL/GenBank/DDBJ databases">
        <authorList>
            <person name="He Y."/>
        </authorList>
    </citation>
    <scope>NUCLEOTIDE SEQUENCE [LARGE SCALE GENOMIC DNA]</scope>
    <source>
        <strain evidence="3 4">TK19116</strain>
    </source>
</reference>
<accession>A0ABT1MTW4</accession>
<keyword evidence="1" id="KW-0472">Membrane</keyword>
<dbReference type="EMBL" id="JAKZEU010000005">
    <property type="protein sequence ID" value="MCQ0971772.1"/>
    <property type="molecule type" value="Genomic_DNA"/>
</dbReference>
<keyword evidence="1" id="KW-1133">Transmembrane helix</keyword>
<keyword evidence="1" id="KW-0812">Transmembrane</keyword>
<feature type="domain" description="Inner membrane protein YgaP-like transmembrane" evidence="2">
    <location>
        <begin position="1"/>
        <end position="70"/>
    </location>
</feature>
<organism evidence="3 4">
    <name type="scientific">Paracoccus albicereus</name>
    <dbReference type="NCBI Taxonomy" id="2922394"/>
    <lineage>
        <taxon>Bacteria</taxon>
        <taxon>Pseudomonadati</taxon>
        <taxon>Pseudomonadota</taxon>
        <taxon>Alphaproteobacteria</taxon>
        <taxon>Rhodobacterales</taxon>
        <taxon>Paracoccaceae</taxon>
        <taxon>Paracoccus</taxon>
    </lineage>
</organism>
<protein>
    <submittedName>
        <fullName evidence="3">DUF2892 domain-containing protein</fullName>
    </submittedName>
</protein>
<evidence type="ECO:0000313" key="3">
    <source>
        <dbReference type="EMBL" id="MCQ0971772.1"/>
    </source>
</evidence>
<evidence type="ECO:0000259" key="2">
    <source>
        <dbReference type="Pfam" id="PF11127"/>
    </source>
</evidence>
<comment type="caution">
    <text evidence="3">The sequence shown here is derived from an EMBL/GenBank/DDBJ whole genome shotgun (WGS) entry which is preliminary data.</text>
</comment>
<evidence type="ECO:0000256" key="1">
    <source>
        <dbReference type="SAM" id="Phobius"/>
    </source>
</evidence>
<dbReference type="Pfam" id="PF11127">
    <property type="entry name" value="YgaP-like_TM"/>
    <property type="match status" value="1"/>
</dbReference>
<gene>
    <name evidence="3" type="ORF">MLD63_15220</name>
</gene>
<dbReference type="RefSeq" id="WP_255330773.1">
    <property type="nucleotide sequence ID" value="NZ_JAKZEU010000005.1"/>
</dbReference>
<name>A0ABT1MTW4_9RHOB</name>
<proteinExistence type="predicted"/>
<dbReference type="InterPro" id="IPR021309">
    <property type="entry name" value="YgaP-like_TM"/>
</dbReference>